<organism evidence="1 2">
    <name type="scientific">Prevotella lacticifex</name>
    <dbReference type="NCBI Taxonomy" id="2854755"/>
    <lineage>
        <taxon>Bacteria</taxon>
        <taxon>Pseudomonadati</taxon>
        <taxon>Bacteroidota</taxon>
        <taxon>Bacteroidia</taxon>
        <taxon>Bacteroidales</taxon>
        <taxon>Prevotellaceae</taxon>
        <taxon>Prevotella</taxon>
    </lineage>
</organism>
<name>A0A9R1CWG6_9BACT</name>
<evidence type="ECO:0000313" key="2">
    <source>
        <dbReference type="Proteomes" id="UP000825483"/>
    </source>
</evidence>
<protein>
    <submittedName>
        <fullName evidence="1">Uncharacterized protein</fullName>
    </submittedName>
</protein>
<keyword evidence="2" id="KW-1185">Reference proteome</keyword>
<reference evidence="1" key="1">
    <citation type="journal article" date="2022" name="Int. J. Syst. Evol. Microbiol.">
        <title>Prevotella lacticifex sp. nov., isolated from the rumen of cows.</title>
        <authorList>
            <person name="Shinkai T."/>
            <person name="Ikeyama N."/>
            <person name="Kumagai M."/>
            <person name="Ohmori H."/>
            <person name="Sakamoto M."/>
            <person name="Ohkuma M."/>
            <person name="Mitsumori M."/>
        </authorList>
    </citation>
    <scope>NUCLEOTIDE SEQUENCE</scope>
    <source>
        <strain evidence="1">R5076</strain>
    </source>
</reference>
<dbReference type="EMBL" id="BPUB01000001">
    <property type="protein sequence ID" value="GJG57619.1"/>
    <property type="molecule type" value="Genomic_DNA"/>
</dbReference>
<sequence length="106" mass="11492">MSAGISVETCSHSGRIEVAQIAEAQGSHDCHTMRHCMVVKTVKLAPVTMAEQLTFHFAPAIVALVPAAPLSALAHYFTPINAPSEYVFAAKAPPRTYLHLLRRLLL</sequence>
<gene>
    <name evidence="1" type="ORF">PRLR5076_04700</name>
</gene>
<evidence type="ECO:0000313" key="1">
    <source>
        <dbReference type="EMBL" id="GJG57619.1"/>
    </source>
</evidence>
<comment type="caution">
    <text evidence="1">The sequence shown here is derived from an EMBL/GenBank/DDBJ whole genome shotgun (WGS) entry which is preliminary data.</text>
</comment>
<dbReference type="Proteomes" id="UP000825483">
    <property type="component" value="Unassembled WGS sequence"/>
</dbReference>
<dbReference type="AlphaFoldDB" id="A0A9R1CWG6"/>
<accession>A0A9R1CWG6</accession>
<proteinExistence type="predicted"/>